<feature type="compositionally biased region" description="Polar residues" evidence="1">
    <location>
        <begin position="131"/>
        <end position="153"/>
    </location>
</feature>
<dbReference type="Proteomes" id="UP000007350">
    <property type="component" value="Unassembled WGS sequence"/>
</dbReference>
<evidence type="ECO:0000313" key="3">
    <source>
        <dbReference type="Proteomes" id="UP000007350"/>
    </source>
</evidence>
<name>K2MU38_TRYCR</name>
<feature type="non-terminal residue" evidence="2">
    <location>
        <position position="225"/>
    </location>
</feature>
<proteinExistence type="predicted"/>
<evidence type="ECO:0000256" key="1">
    <source>
        <dbReference type="SAM" id="MobiDB-lite"/>
    </source>
</evidence>
<feature type="compositionally biased region" description="Basic and acidic residues" evidence="1">
    <location>
        <begin position="1"/>
        <end position="14"/>
    </location>
</feature>
<feature type="region of interest" description="Disordered" evidence="1">
    <location>
        <begin position="1"/>
        <end position="162"/>
    </location>
</feature>
<dbReference type="EMBL" id="AHKC01013797">
    <property type="protein sequence ID" value="EKF29214.1"/>
    <property type="molecule type" value="Genomic_DNA"/>
</dbReference>
<feature type="compositionally biased region" description="Low complexity" evidence="1">
    <location>
        <begin position="178"/>
        <end position="199"/>
    </location>
</feature>
<reference evidence="2 3" key="1">
    <citation type="journal article" date="2012" name="BMC Genomics">
        <title>Comparative genomic analysis of human infective Trypanosoma cruzi lineages with the bat-restricted subspecies T. cruzi marinkellei.</title>
        <authorList>
            <person name="Franzen O."/>
            <person name="Talavera-Lopez C."/>
            <person name="Ochaya S."/>
            <person name="Butler C.E."/>
            <person name="Messenger L.A."/>
            <person name="Lewis M.D."/>
            <person name="Llewellyn M.S."/>
            <person name="Marinkelle C.J."/>
            <person name="Tyler K.M."/>
            <person name="Miles M.A."/>
            <person name="Andersson B."/>
        </authorList>
    </citation>
    <scope>NUCLEOTIDE SEQUENCE [LARGE SCALE GENOMIC DNA]</scope>
    <source>
        <strain evidence="2 3">B7</strain>
    </source>
</reference>
<comment type="caution">
    <text evidence="2">The sequence shown here is derived from an EMBL/GenBank/DDBJ whole genome shotgun (WGS) entry which is preliminary data.</text>
</comment>
<protein>
    <submittedName>
        <fullName evidence="2">Mucin-associated surface protein (MASP), putative</fullName>
    </submittedName>
</protein>
<organism evidence="2 3">
    <name type="scientific">Trypanosoma cruzi marinkellei</name>
    <dbReference type="NCBI Taxonomy" id="85056"/>
    <lineage>
        <taxon>Eukaryota</taxon>
        <taxon>Discoba</taxon>
        <taxon>Euglenozoa</taxon>
        <taxon>Kinetoplastea</taxon>
        <taxon>Metakinetoplastina</taxon>
        <taxon>Trypanosomatida</taxon>
        <taxon>Trypanosomatidae</taxon>
        <taxon>Trypanosoma</taxon>
        <taxon>Schizotrypanum</taxon>
    </lineage>
</organism>
<dbReference type="AlphaFoldDB" id="K2MU38"/>
<gene>
    <name evidence="2" type="ORF">MOQ_007013</name>
</gene>
<feature type="compositionally biased region" description="Polar residues" evidence="1">
    <location>
        <begin position="66"/>
        <end position="81"/>
    </location>
</feature>
<evidence type="ECO:0000313" key="2">
    <source>
        <dbReference type="EMBL" id="EKF29214.1"/>
    </source>
</evidence>
<sequence>MNKGKKLTEGDQHSSEGNSLDGGSCDTTTPDTSKRNKKNGVSTVEPLIPDGNGRSESEATIVIDPQGTTTNLTSPKINQNEKNSESLDAIGTSVPDAPQVPKLQPPPPTVQLPKITVSSKEKPTAEETLDQSRVTLITNEGSEIENSSDQAPNSDAGGINALASDDASSLSIDDAANSKATANTNSAGSSTTALNNTDGNNDESGDGDSPTPTPSATEPDAVTTA</sequence>
<accession>K2MU38</accession>
<feature type="region of interest" description="Disordered" evidence="1">
    <location>
        <begin position="178"/>
        <end position="225"/>
    </location>
</feature>
<keyword evidence="3" id="KW-1185">Reference proteome</keyword>